<evidence type="ECO:0000313" key="2">
    <source>
        <dbReference type="EMBL" id="AIY18122.1"/>
    </source>
</evidence>
<dbReference type="InterPro" id="IPR015889">
    <property type="entry name" value="Intradiol_dOase_core"/>
</dbReference>
<dbReference type="HOGENOM" id="CLU_027719_2_0_11"/>
<dbReference type="AlphaFoldDB" id="A0A0A1DNB8"/>
<dbReference type="InterPro" id="IPR000627">
    <property type="entry name" value="Intradiol_dOase_C"/>
</dbReference>
<dbReference type="PANTHER" id="PTHR34315:SF1">
    <property type="entry name" value="INTRADIOL RING-CLEAVAGE DIOXYGENASES DOMAIN-CONTAINING PROTEIN-RELATED"/>
    <property type="match status" value="1"/>
</dbReference>
<dbReference type="Proteomes" id="UP000030300">
    <property type="component" value="Chromosome"/>
</dbReference>
<feature type="region of interest" description="Disordered" evidence="1">
    <location>
        <begin position="45"/>
        <end position="103"/>
    </location>
</feature>
<evidence type="ECO:0000313" key="3">
    <source>
        <dbReference type="Proteomes" id="UP000030300"/>
    </source>
</evidence>
<dbReference type="EMBL" id="CP009896">
    <property type="protein sequence ID" value="AIY18122.1"/>
    <property type="molecule type" value="Genomic_DNA"/>
</dbReference>
<dbReference type="InterPro" id="IPR006311">
    <property type="entry name" value="TAT_signal"/>
</dbReference>
<proteinExistence type="predicted"/>
<dbReference type="Gene3D" id="2.60.130.10">
    <property type="entry name" value="Aromatic compound dioxygenase"/>
    <property type="match status" value="1"/>
</dbReference>
<dbReference type="KEGG" id="psim:KR76_17535"/>
<dbReference type="GeneID" id="96610617"/>
<reference evidence="2 3" key="1">
    <citation type="journal article" date="2015" name="Genome Announc.">
        <title>Complete Genome Sequence of Steroid-Transforming Nocardioides simplex VKM Ac-2033D.</title>
        <authorList>
            <person name="Shtratnikova V.Y."/>
            <person name="Schelkunov M.I."/>
            <person name="Pekov Y.A."/>
            <person name="Fokina V.V."/>
            <person name="Logacheva M.D."/>
            <person name="Sokolov S.L."/>
            <person name="Bragin E.Y."/>
            <person name="Ashapkin V.V."/>
            <person name="Donova M.V."/>
        </authorList>
    </citation>
    <scope>NUCLEOTIDE SEQUENCE [LARGE SCALE GENOMIC DNA]</scope>
    <source>
        <strain evidence="2 3">VKM Ac-2033D</strain>
    </source>
</reference>
<dbReference type="PROSITE" id="PS51318">
    <property type="entry name" value="TAT"/>
    <property type="match status" value="1"/>
</dbReference>
<organism evidence="2 3">
    <name type="scientific">Nocardioides simplex</name>
    <name type="common">Arthrobacter simplex</name>
    <dbReference type="NCBI Taxonomy" id="2045"/>
    <lineage>
        <taxon>Bacteria</taxon>
        <taxon>Bacillati</taxon>
        <taxon>Actinomycetota</taxon>
        <taxon>Actinomycetes</taxon>
        <taxon>Propionibacteriales</taxon>
        <taxon>Nocardioidaceae</taxon>
        <taxon>Pimelobacter</taxon>
    </lineage>
</organism>
<evidence type="ECO:0000256" key="1">
    <source>
        <dbReference type="SAM" id="MobiDB-lite"/>
    </source>
</evidence>
<keyword evidence="3" id="KW-1185">Reference proteome</keyword>
<dbReference type="eggNOG" id="COG3485">
    <property type="taxonomic scope" value="Bacteria"/>
</dbReference>
<protein>
    <submittedName>
        <fullName evidence="2">Twin-arginine translocation pathway signal</fullName>
    </submittedName>
</protein>
<dbReference type="PANTHER" id="PTHR34315">
    <property type="match status" value="1"/>
</dbReference>
<dbReference type="GO" id="GO:0008199">
    <property type="term" value="F:ferric iron binding"/>
    <property type="evidence" value="ECO:0007669"/>
    <property type="project" value="InterPro"/>
</dbReference>
<accession>A0A0A1DNB8</accession>
<dbReference type="GO" id="GO:0016702">
    <property type="term" value="F:oxidoreductase activity, acting on single donors with incorporation of molecular oxygen, incorporation of two atoms of oxygen"/>
    <property type="evidence" value="ECO:0007669"/>
    <property type="project" value="InterPro"/>
</dbReference>
<name>A0A0A1DNB8_NOCSI</name>
<dbReference type="SUPFAM" id="SSF49482">
    <property type="entry name" value="Aromatic compound dioxygenase"/>
    <property type="match status" value="1"/>
</dbReference>
<feature type="compositionally biased region" description="Low complexity" evidence="1">
    <location>
        <begin position="45"/>
        <end position="58"/>
    </location>
</feature>
<gene>
    <name evidence="2" type="ORF">KR76_17535</name>
</gene>
<dbReference type="OrthoDB" id="9800887at2"/>
<dbReference type="Pfam" id="PF00775">
    <property type="entry name" value="Dioxygenase_C"/>
    <property type="match status" value="1"/>
</dbReference>
<dbReference type="STRING" id="2045.KR76_17535"/>
<sequence>MTHEHDHDLGLRHDLPRIVRTGRRGLLGLAGGVGALAVAGCAADDRPAASAPSSTPSPSSSPPPSATATATATRHPIDPKAGEIPEETQGPFPANGSNGPDVLTEAGVVRRDIRGSFGRASGVAQGVPVTLRMRIFDLAGTDVTPLAGAAVYAWQCDREGRYSLYNDGARDENYLRGVQEAGADGSLEFLTVFPGCYPQRWPHIHFEVYESLGHATRGASPKLRTSQLAFPADVSAAVYASPGYGASVPNFEAISLDSDSVFRDGHSLQMVTMTGSVADGYVATLNVPV</sequence>
<dbReference type="RefSeq" id="WP_038680052.1">
    <property type="nucleotide sequence ID" value="NZ_BJMC01000018.1"/>
</dbReference>